<dbReference type="EMBL" id="ATCF01000022">
    <property type="protein sequence ID" value="EPD98502.1"/>
    <property type="molecule type" value="Genomic_DNA"/>
</dbReference>
<evidence type="ECO:0000313" key="3">
    <source>
        <dbReference type="EMBL" id="EPD98502.1"/>
    </source>
</evidence>
<feature type="compositionally biased region" description="Basic residues" evidence="1">
    <location>
        <begin position="721"/>
        <end position="732"/>
    </location>
</feature>
<name>S3BWP0_9BURK</name>
<evidence type="ECO:0000259" key="2">
    <source>
        <dbReference type="Pfam" id="PF12392"/>
    </source>
</evidence>
<dbReference type="AlphaFoldDB" id="S3BWP0"/>
<evidence type="ECO:0000313" key="4">
    <source>
        <dbReference type="Proteomes" id="UP000014400"/>
    </source>
</evidence>
<dbReference type="PROSITE" id="PS01276">
    <property type="entry name" value="PEPTIDASE_U32"/>
    <property type="match status" value="1"/>
</dbReference>
<protein>
    <recommendedName>
        <fullName evidence="2">Peptidase U32 collagenase domain-containing protein</fullName>
    </recommendedName>
</protein>
<reference evidence="3 4" key="1">
    <citation type="submission" date="2013-04" db="EMBL/GenBank/DDBJ databases">
        <title>The Genome Sequence of Sutterella wadsworthensis HGA0223.</title>
        <authorList>
            <consortium name="The Broad Institute Genomics Platform"/>
            <person name="Earl A."/>
            <person name="Ward D."/>
            <person name="Feldgarden M."/>
            <person name="Gevers D."/>
            <person name="Schmidt T.M."/>
            <person name="Dover J."/>
            <person name="Dai D."/>
            <person name="Walker B."/>
            <person name="Young S."/>
            <person name="Zeng Q."/>
            <person name="Gargeya S."/>
            <person name="Fitzgerald M."/>
            <person name="Haas B."/>
            <person name="Abouelleil A."/>
            <person name="Allen A.W."/>
            <person name="Alvarado L."/>
            <person name="Arachchi H.M."/>
            <person name="Berlin A.M."/>
            <person name="Chapman S.B."/>
            <person name="Gainer-Dewar J."/>
            <person name="Goldberg J."/>
            <person name="Griggs A."/>
            <person name="Gujja S."/>
            <person name="Hansen M."/>
            <person name="Howarth C."/>
            <person name="Imamovic A."/>
            <person name="Ireland A."/>
            <person name="Larimer J."/>
            <person name="McCowan C."/>
            <person name="Murphy C."/>
            <person name="Pearson M."/>
            <person name="Poon T.W."/>
            <person name="Priest M."/>
            <person name="Roberts A."/>
            <person name="Saif S."/>
            <person name="Shea T."/>
            <person name="Sisk P."/>
            <person name="Sykes S."/>
            <person name="Wortman J."/>
            <person name="Nusbaum C."/>
            <person name="Birren B."/>
        </authorList>
    </citation>
    <scope>NUCLEOTIDE SEQUENCE [LARGE SCALE GENOMIC DNA]</scope>
    <source>
        <strain evidence="3 4">HGA0223</strain>
    </source>
</reference>
<dbReference type="PATRIC" id="fig|1203554.3.peg.1619"/>
<dbReference type="RefSeq" id="WP_016474740.1">
    <property type="nucleotide sequence ID" value="NZ_KE150480.1"/>
</dbReference>
<accession>S3BWP0</accession>
<dbReference type="eggNOG" id="COG0826">
    <property type="taxonomic scope" value="Bacteria"/>
</dbReference>
<dbReference type="PANTHER" id="PTHR30217">
    <property type="entry name" value="PEPTIDASE U32 FAMILY"/>
    <property type="match status" value="1"/>
</dbReference>
<dbReference type="STRING" id="1203554.HMPREF1476_01541"/>
<dbReference type="InterPro" id="IPR001539">
    <property type="entry name" value="Peptidase_U32"/>
</dbReference>
<dbReference type="PANTHER" id="PTHR30217:SF10">
    <property type="entry name" value="23S RRNA 5-HYDROXYCYTIDINE C2501 SYNTHASE"/>
    <property type="match status" value="1"/>
</dbReference>
<sequence>MTLHAGIWTAPAPTALELLAPARDADAGIAAIDHGADAVYIGGPAFGARAAAGNSLDDIARLTAYAHRFNARVFLALNTLFTNEELPLARKLAFELADAGADVLILQDMGLLEGPLPDIELHASTQCDIRTPEKAAFLESVGFSQLVLARELSLPEIAAVRAKLQHARIEFFVHGALCVSYSGQCWMSQALTGRSANRGECSQLCRLPYDVYTEAGTELAKSKHVLSLKDNDQSANLEALIDAGVSSFKIEGRLKGAAYVKNVTAFYRRKLDEIIARRPELSRTSQGDSAFTFEPAPEKVFNRGQTDYFVHGRQYDQPYELAELESPKHAGEPAAVAEEVLPGRIIVKSLPGVTFANGDGLTYLADDEEIRGIAVNRAEPVLNKAGKPIPRLWMLHTLERRRMDGLRPGLVLKRNRDHAFLRMMEGKTAERKIPIDLIFTTHEDGLDLVASDGVRCAAASVALDLQTPSDLVKNRANLRAQLSRLGDTPFAAANIFIPEDLDVFVPASVANQLRRAAADDLLALREAEREKPRRAPWDDASPYPERILGFKANTANDQAAAFYAAHGARVTMPAFEIKPAPKADLMTCRHCVRASLKLCPKMLKAFPEILQTTDRALLRPEPLVLVNSAGERFKAYFHCKASPCEMTITPEGDFVRARAPRTMIKTAPPAEAAGRSADTHPDERRRSSEKRSASKRSLPEKRFTRDNQSSRRSGAFAKFDNKHRKSGRTRGR</sequence>
<dbReference type="Pfam" id="PF01136">
    <property type="entry name" value="Peptidase_U32"/>
    <property type="match status" value="1"/>
</dbReference>
<dbReference type="HOGENOM" id="CLU_011540_5_0_4"/>
<evidence type="ECO:0000256" key="1">
    <source>
        <dbReference type="SAM" id="MobiDB-lite"/>
    </source>
</evidence>
<keyword evidence="4" id="KW-1185">Reference proteome</keyword>
<organism evidence="3 4">
    <name type="scientific">Sutterella wadsworthensis HGA0223</name>
    <dbReference type="NCBI Taxonomy" id="1203554"/>
    <lineage>
        <taxon>Bacteria</taxon>
        <taxon>Pseudomonadati</taxon>
        <taxon>Pseudomonadota</taxon>
        <taxon>Betaproteobacteria</taxon>
        <taxon>Burkholderiales</taxon>
        <taxon>Sutterellaceae</taxon>
        <taxon>Sutterella</taxon>
    </lineage>
</organism>
<dbReference type="Proteomes" id="UP000014400">
    <property type="component" value="Unassembled WGS sequence"/>
</dbReference>
<dbReference type="InterPro" id="IPR020988">
    <property type="entry name" value="Pept_U32_collagenase"/>
</dbReference>
<dbReference type="InterPro" id="IPR051454">
    <property type="entry name" value="RNA/ubiquinone_mod_enzymes"/>
</dbReference>
<feature type="region of interest" description="Disordered" evidence="1">
    <location>
        <begin position="664"/>
        <end position="732"/>
    </location>
</feature>
<comment type="caution">
    <text evidence="3">The sequence shown here is derived from an EMBL/GenBank/DDBJ whole genome shotgun (WGS) entry which is preliminary data.</text>
</comment>
<dbReference type="Pfam" id="PF12392">
    <property type="entry name" value="DUF3656"/>
    <property type="match status" value="1"/>
</dbReference>
<gene>
    <name evidence="3" type="ORF">HMPREF1476_01541</name>
</gene>
<feature type="domain" description="Peptidase U32 collagenase" evidence="2">
    <location>
        <begin position="414"/>
        <end position="525"/>
    </location>
</feature>
<feature type="compositionally biased region" description="Basic and acidic residues" evidence="1">
    <location>
        <begin position="677"/>
        <end position="709"/>
    </location>
</feature>
<proteinExistence type="predicted"/>